<feature type="region of interest" description="Disordered" evidence="1">
    <location>
        <begin position="186"/>
        <end position="206"/>
    </location>
</feature>
<evidence type="ECO:0000256" key="2">
    <source>
        <dbReference type="SAM" id="Phobius"/>
    </source>
</evidence>
<evidence type="ECO:0000256" key="1">
    <source>
        <dbReference type="SAM" id="MobiDB-lite"/>
    </source>
</evidence>
<gene>
    <name evidence="3" type="ORF">CCUR1050_LOCUS23703</name>
</gene>
<feature type="transmembrane region" description="Helical" evidence="2">
    <location>
        <begin position="60"/>
        <end position="82"/>
    </location>
</feature>
<proteinExistence type="predicted"/>
<evidence type="ECO:0000313" key="3">
    <source>
        <dbReference type="EMBL" id="CAD8646018.1"/>
    </source>
</evidence>
<keyword evidence="2" id="KW-0472">Membrane</keyword>
<dbReference type="AlphaFoldDB" id="A0A7S0QQ01"/>
<feature type="transmembrane region" description="Helical" evidence="2">
    <location>
        <begin position="94"/>
        <end position="114"/>
    </location>
</feature>
<sequence>MRPNEEQNAAFGGSGVLMLAVICCICCIAAPFIIYVIWSIVVVCTSSSAYSVPCAEDSNIWLYSLVAVIIMPIVGAIVSAINSVLKEFASFLQVIPASMTLFMAVWGVLLWANLSSKCDAYYEEGYWALFLVFKINVVLLVIGFVVTLVALCAILVALCVTLSSVSARPDRYENIPDSVEELGRQRNDTEQQAAQSSNIPATETYV</sequence>
<feature type="transmembrane region" description="Helical" evidence="2">
    <location>
        <begin position="12"/>
        <end position="40"/>
    </location>
</feature>
<keyword evidence="2" id="KW-0812">Transmembrane</keyword>
<dbReference type="EMBL" id="HBEZ01043109">
    <property type="protein sequence ID" value="CAD8646018.1"/>
    <property type="molecule type" value="Transcribed_RNA"/>
</dbReference>
<name>A0A7S0QQ01_9CRYP</name>
<evidence type="ECO:0008006" key="4">
    <source>
        <dbReference type="Google" id="ProtNLM"/>
    </source>
</evidence>
<accession>A0A7S0QQ01</accession>
<feature type="compositionally biased region" description="Polar residues" evidence="1">
    <location>
        <begin position="190"/>
        <end position="206"/>
    </location>
</feature>
<keyword evidence="2" id="KW-1133">Transmembrane helix</keyword>
<reference evidence="3" key="1">
    <citation type="submission" date="2021-01" db="EMBL/GenBank/DDBJ databases">
        <authorList>
            <person name="Corre E."/>
            <person name="Pelletier E."/>
            <person name="Niang G."/>
            <person name="Scheremetjew M."/>
            <person name="Finn R."/>
            <person name="Kale V."/>
            <person name="Holt S."/>
            <person name="Cochrane G."/>
            <person name="Meng A."/>
            <person name="Brown T."/>
            <person name="Cohen L."/>
        </authorList>
    </citation>
    <scope>NUCLEOTIDE SEQUENCE</scope>
    <source>
        <strain evidence="3">CCAP979/52</strain>
    </source>
</reference>
<organism evidence="3">
    <name type="scientific">Cryptomonas curvata</name>
    <dbReference type="NCBI Taxonomy" id="233186"/>
    <lineage>
        <taxon>Eukaryota</taxon>
        <taxon>Cryptophyceae</taxon>
        <taxon>Cryptomonadales</taxon>
        <taxon>Cryptomonadaceae</taxon>
        <taxon>Cryptomonas</taxon>
    </lineage>
</organism>
<feature type="transmembrane region" description="Helical" evidence="2">
    <location>
        <begin position="126"/>
        <end position="159"/>
    </location>
</feature>
<protein>
    <recommendedName>
        <fullName evidence="4">Transmembrane protein</fullName>
    </recommendedName>
</protein>